<comment type="caution">
    <text evidence="9">The sequence shown here is derived from an EMBL/GenBank/DDBJ whole genome shotgun (WGS) entry which is preliminary data.</text>
</comment>
<feature type="transmembrane region" description="Helical" evidence="7">
    <location>
        <begin position="249"/>
        <end position="270"/>
    </location>
</feature>
<feature type="domain" description="Bacterial sugar transferase" evidence="8">
    <location>
        <begin position="244"/>
        <end position="425"/>
    </location>
</feature>
<evidence type="ECO:0000256" key="2">
    <source>
        <dbReference type="ARBA" id="ARBA00006464"/>
    </source>
</evidence>
<feature type="transmembrane region" description="Helical" evidence="7">
    <location>
        <begin position="21"/>
        <end position="43"/>
    </location>
</feature>
<evidence type="ECO:0000313" key="10">
    <source>
        <dbReference type="Proteomes" id="UP001170481"/>
    </source>
</evidence>
<evidence type="ECO:0000256" key="4">
    <source>
        <dbReference type="ARBA" id="ARBA00022692"/>
    </source>
</evidence>
<dbReference type="RefSeq" id="WP_303592711.1">
    <property type="nucleotide sequence ID" value="NZ_JAUORK010000002.1"/>
</dbReference>
<protein>
    <submittedName>
        <fullName evidence="9">Exopolysaccharide biosynthesis polyprenyl glycosylphosphotransferase</fullName>
    </submittedName>
</protein>
<dbReference type="EMBL" id="JAUORK010000002">
    <property type="protein sequence ID" value="MDO6670833.1"/>
    <property type="molecule type" value="Genomic_DNA"/>
</dbReference>
<evidence type="ECO:0000256" key="7">
    <source>
        <dbReference type="SAM" id="Phobius"/>
    </source>
</evidence>
<dbReference type="PANTHER" id="PTHR30576">
    <property type="entry name" value="COLANIC BIOSYNTHESIS UDP-GLUCOSE LIPID CARRIER TRANSFERASE"/>
    <property type="match status" value="1"/>
</dbReference>
<dbReference type="GO" id="GO:0016020">
    <property type="term" value="C:membrane"/>
    <property type="evidence" value="ECO:0007669"/>
    <property type="project" value="UniProtKB-SubCell"/>
</dbReference>
<accession>A0AAP4TYV2</accession>
<dbReference type="PANTHER" id="PTHR30576:SF0">
    <property type="entry name" value="UNDECAPRENYL-PHOSPHATE N-ACETYLGALACTOSAMINYL 1-PHOSPHATE TRANSFERASE-RELATED"/>
    <property type="match status" value="1"/>
</dbReference>
<keyword evidence="3" id="KW-0808">Transferase</keyword>
<evidence type="ECO:0000256" key="3">
    <source>
        <dbReference type="ARBA" id="ARBA00022679"/>
    </source>
</evidence>
<evidence type="ECO:0000256" key="6">
    <source>
        <dbReference type="ARBA" id="ARBA00023136"/>
    </source>
</evidence>
<keyword evidence="5 7" id="KW-1133">Transmembrane helix</keyword>
<dbReference type="Pfam" id="PF02397">
    <property type="entry name" value="Bac_transf"/>
    <property type="match status" value="1"/>
</dbReference>
<feature type="transmembrane region" description="Helical" evidence="7">
    <location>
        <begin position="115"/>
        <end position="134"/>
    </location>
</feature>
<dbReference type="InterPro" id="IPR017475">
    <property type="entry name" value="EPS_sugar_tfrase"/>
</dbReference>
<dbReference type="AlphaFoldDB" id="A0AAP4TYV2"/>
<proteinExistence type="inferred from homology"/>
<evidence type="ECO:0000259" key="8">
    <source>
        <dbReference type="Pfam" id="PF02397"/>
    </source>
</evidence>
<dbReference type="NCBIfam" id="TIGR03025">
    <property type="entry name" value="EPS_sugtrans"/>
    <property type="match status" value="1"/>
</dbReference>
<dbReference type="InterPro" id="IPR003362">
    <property type="entry name" value="Bact_transf"/>
</dbReference>
<feature type="transmembrane region" description="Helical" evidence="7">
    <location>
        <begin position="55"/>
        <end position="75"/>
    </location>
</feature>
<evidence type="ECO:0000256" key="1">
    <source>
        <dbReference type="ARBA" id="ARBA00004141"/>
    </source>
</evidence>
<reference evidence="9" key="1">
    <citation type="submission" date="2023-07" db="EMBL/GenBank/DDBJ databases">
        <title>Genome content predicts the carbon catabolic preferences of heterotrophic bacteria.</title>
        <authorList>
            <person name="Gralka M."/>
        </authorList>
    </citation>
    <scope>NUCLEOTIDE SEQUENCE</scope>
    <source>
        <strain evidence="9">C2R13</strain>
    </source>
</reference>
<comment type="similarity">
    <text evidence="2">Belongs to the bacterial sugar transferase family.</text>
</comment>
<feature type="transmembrane region" description="Helical" evidence="7">
    <location>
        <begin position="87"/>
        <end position="109"/>
    </location>
</feature>
<name>A0AAP4TYV2_9GAMM</name>
<keyword evidence="6 7" id="KW-0472">Membrane</keyword>
<sequence length="431" mass="49444">MKDMSSTMEHQRRYSRHYERLLASKRLQTFFGVLLVVVLPAMYRWGFDFWNTSTLAQWNAILGTAAAFTLSLTLINRLCQLPGTRSFTYVIPTVAASYTLLIIICGVLEIEVSRLQVGISFVLAIVFGGAFYYVDSKLTTKRMAVVPFGKAPSLCDHHSKSVYWYAMKEPTLVGFKRIDAVVADLRADLPEEWQRFLADCTIHRIPVYHATQAHEMITGKVLLDHLYANEFGSLTPREDYEVIKRGMDILAALILIPLLAPVMLLTALAIRLDSPGKALFCQQRMGFHCRPFTVYKYRSMYTDMKGTGFTQEGDDPRITRVGRFIRKCRLDELPQLFNVLKGDMSMIGPRPESMSLTKWYEKDVPFFHYRHVVRPGITGWAQVEQGYAAEVEGMIEKLEYDFYYIKNFSLWLDLLIALRTFRIILTGIGSR</sequence>
<keyword evidence="4 7" id="KW-0812">Transmembrane</keyword>
<evidence type="ECO:0000256" key="5">
    <source>
        <dbReference type="ARBA" id="ARBA00022989"/>
    </source>
</evidence>
<evidence type="ECO:0000313" key="9">
    <source>
        <dbReference type="EMBL" id="MDO6670833.1"/>
    </source>
</evidence>
<organism evidence="9 10">
    <name type="scientific">Cobetia amphilecti</name>
    <dbReference type="NCBI Taxonomy" id="1055104"/>
    <lineage>
        <taxon>Bacteria</taxon>
        <taxon>Pseudomonadati</taxon>
        <taxon>Pseudomonadota</taxon>
        <taxon>Gammaproteobacteria</taxon>
        <taxon>Oceanospirillales</taxon>
        <taxon>Halomonadaceae</taxon>
        <taxon>Cobetia</taxon>
    </lineage>
</organism>
<comment type="subcellular location">
    <subcellularLocation>
        <location evidence="1">Membrane</location>
        <topology evidence="1">Multi-pass membrane protein</topology>
    </subcellularLocation>
</comment>
<gene>
    <name evidence="9" type="ORF">Q4535_01755</name>
</gene>
<dbReference type="Proteomes" id="UP001170481">
    <property type="component" value="Unassembled WGS sequence"/>
</dbReference>
<dbReference type="GO" id="GO:0016780">
    <property type="term" value="F:phosphotransferase activity, for other substituted phosphate groups"/>
    <property type="evidence" value="ECO:0007669"/>
    <property type="project" value="TreeGrafter"/>
</dbReference>